<dbReference type="InterPro" id="IPR050765">
    <property type="entry name" value="Riboflavin_Biosynth_HTPR"/>
</dbReference>
<evidence type="ECO:0000259" key="1">
    <source>
        <dbReference type="Pfam" id="PF01872"/>
    </source>
</evidence>
<gene>
    <name evidence="2" type="ORF">A3F34_03220</name>
</gene>
<feature type="domain" description="Bacterial bifunctional deaminase-reductase C-terminal" evidence="1">
    <location>
        <begin position="2"/>
        <end position="158"/>
    </location>
</feature>
<dbReference type="InterPro" id="IPR002734">
    <property type="entry name" value="RibDG_C"/>
</dbReference>
<name>A0A1F7IB22_9BACT</name>
<evidence type="ECO:0000313" key="2">
    <source>
        <dbReference type="EMBL" id="OGK40540.1"/>
    </source>
</evidence>
<dbReference type="AlphaFoldDB" id="A0A1F7IB22"/>
<dbReference type="GO" id="GO:0008703">
    <property type="term" value="F:5-amino-6-(5-phosphoribosylamino)uracil reductase activity"/>
    <property type="evidence" value="ECO:0007669"/>
    <property type="project" value="InterPro"/>
</dbReference>
<dbReference type="Pfam" id="PF01872">
    <property type="entry name" value="RibD_C"/>
    <property type="match status" value="1"/>
</dbReference>
<organism evidence="2 3">
    <name type="scientific">Candidatus Roizmanbacteria bacterium RIFCSPHIGHO2_12_FULL_44_10</name>
    <dbReference type="NCBI Taxonomy" id="1802054"/>
    <lineage>
        <taxon>Bacteria</taxon>
        <taxon>Candidatus Roizmaniibacteriota</taxon>
    </lineage>
</organism>
<dbReference type="GO" id="GO:0009231">
    <property type="term" value="P:riboflavin biosynthetic process"/>
    <property type="evidence" value="ECO:0007669"/>
    <property type="project" value="InterPro"/>
</dbReference>
<dbReference type="PANTHER" id="PTHR38011">
    <property type="entry name" value="DIHYDROFOLATE REDUCTASE FAMILY PROTEIN (AFU_ORTHOLOGUE AFUA_8G06820)"/>
    <property type="match status" value="1"/>
</dbReference>
<proteinExistence type="predicted"/>
<dbReference type="Gene3D" id="3.40.430.10">
    <property type="entry name" value="Dihydrofolate Reductase, subunit A"/>
    <property type="match status" value="1"/>
</dbReference>
<dbReference type="InterPro" id="IPR024072">
    <property type="entry name" value="DHFR-like_dom_sf"/>
</dbReference>
<evidence type="ECO:0000313" key="3">
    <source>
        <dbReference type="Proteomes" id="UP000179024"/>
    </source>
</evidence>
<dbReference type="EMBL" id="MGAE01000003">
    <property type="protein sequence ID" value="OGK40540.1"/>
    <property type="molecule type" value="Genomic_DNA"/>
</dbReference>
<accession>A0A1F7IB22</accession>
<protein>
    <recommendedName>
        <fullName evidence="1">Bacterial bifunctional deaminase-reductase C-terminal domain-containing protein</fullName>
    </recommendedName>
</protein>
<reference evidence="2 3" key="1">
    <citation type="journal article" date="2016" name="Nat. Commun.">
        <title>Thousands of microbial genomes shed light on interconnected biogeochemical processes in an aquifer system.</title>
        <authorList>
            <person name="Anantharaman K."/>
            <person name="Brown C.T."/>
            <person name="Hug L.A."/>
            <person name="Sharon I."/>
            <person name="Castelle C.J."/>
            <person name="Probst A.J."/>
            <person name="Thomas B.C."/>
            <person name="Singh A."/>
            <person name="Wilkins M.J."/>
            <person name="Karaoz U."/>
            <person name="Brodie E.L."/>
            <person name="Williams K.H."/>
            <person name="Hubbard S.S."/>
            <person name="Banfield J.F."/>
        </authorList>
    </citation>
    <scope>NUCLEOTIDE SEQUENCE [LARGE SCALE GENOMIC DNA]</scope>
</reference>
<dbReference type="PANTHER" id="PTHR38011:SF11">
    <property type="entry name" value="2,5-DIAMINO-6-RIBOSYLAMINO-4(3H)-PYRIMIDINONE 5'-PHOSPHATE REDUCTASE"/>
    <property type="match status" value="1"/>
</dbReference>
<sequence length="168" mass="18740">MKVILYMAISVNGMIARDNDDTSWVSKDSWKSYLEIISKTGAAIVGNKTFQLMKKDEFIENCTYVVVSRKEQKISSDNILSATSVKSALELLESKQISQACIIGGGEINAAFMKAGLIDEVFLDIEPILLGKGIPLFKNSQFTSKLELIETRKIWEGTLQLHYRVVSV</sequence>
<comment type="caution">
    <text evidence="2">The sequence shown here is derived from an EMBL/GenBank/DDBJ whole genome shotgun (WGS) entry which is preliminary data.</text>
</comment>
<dbReference type="SUPFAM" id="SSF53597">
    <property type="entry name" value="Dihydrofolate reductase-like"/>
    <property type="match status" value="1"/>
</dbReference>
<dbReference type="Proteomes" id="UP000179024">
    <property type="component" value="Unassembled WGS sequence"/>
</dbReference>